<feature type="transmembrane region" description="Helical" evidence="6">
    <location>
        <begin position="193"/>
        <end position="209"/>
    </location>
</feature>
<evidence type="ECO:0000256" key="6">
    <source>
        <dbReference type="SAM" id="Phobius"/>
    </source>
</evidence>
<accession>A0ABQ2BAR0</accession>
<dbReference type="RefSeq" id="WP_188524750.1">
    <property type="nucleotide sequence ID" value="NZ_BMDG01000012.1"/>
</dbReference>
<evidence type="ECO:0000256" key="4">
    <source>
        <dbReference type="ARBA" id="ARBA00022989"/>
    </source>
</evidence>
<feature type="transmembrane region" description="Helical" evidence="6">
    <location>
        <begin position="64"/>
        <end position="84"/>
    </location>
</feature>
<feature type="transmembrane region" description="Helical" evidence="6">
    <location>
        <begin position="307"/>
        <end position="327"/>
    </location>
</feature>
<dbReference type="Pfam" id="PF07690">
    <property type="entry name" value="MFS_1"/>
    <property type="match status" value="1"/>
</dbReference>
<dbReference type="CDD" id="cd06173">
    <property type="entry name" value="MFS_MefA_like"/>
    <property type="match status" value="1"/>
</dbReference>
<protein>
    <submittedName>
        <fullName evidence="7">MFS transporter</fullName>
    </submittedName>
</protein>
<dbReference type="Gene3D" id="1.20.1250.20">
    <property type="entry name" value="MFS general substrate transporter like domains"/>
    <property type="match status" value="1"/>
</dbReference>
<feature type="transmembrane region" description="Helical" evidence="6">
    <location>
        <begin position="333"/>
        <end position="351"/>
    </location>
</feature>
<dbReference type="InterPro" id="IPR011701">
    <property type="entry name" value="MFS"/>
</dbReference>
<organism evidence="7 8">
    <name type="scientific">Isoptericola cucumis</name>
    <dbReference type="NCBI Taxonomy" id="1776856"/>
    <lineage>
        <taxon>Bacteria</taxon>
        <taxon>Bacillati</taxon>
        <taxon>Actinomycetota</taxon>
        <taxon>Actinomycetes</taxon>
        <taxon>Micrococcales</taxon>
        <taxon>Promicromonosporaceae</taxon>
        <taxon>Isoptericola</taxon>
    </lineage>
</organism>
<keyword evidence="4 6" id="KW-1133">Transmembrane helix</keyword>
<keyword evidence="3 6" id="KW-0812">Transmembrane</keyword>
<evidence type="ECO:0000256" key="1">
    <source>
        <dbReference type="ARBA" id="ARBA00004651"/>
    </source>
</evidence>
<evidence type="ECO:0000313" key="7">
    <source>
        <dbReference type="EMBL" id="GGI10645.1"/>
    </source>
</evidence>
<dbReference type="Proteomes" id="UP000632535">
    <property type="component" value="Unassembled WGS sequence"/>
</dbReference>
<feature type="transmembrane region" description="Helical" evidence="6">
    <location>
        <begin position="372"/>
        <end position="405"/>
    </location>
</feature>
<keyword evidence="2" id="KW-1003">Cell membrane</keyword>
<comment type="caution">
    <text evidence="7">The sequence shown here is derived from an EMBL/GenBank/DDBJ whole genome shotgun (WGS) entry which is preliminary data.</text>
</comment>
<dbReference type="PANTHER" id="PTHR23513">
    <property type="entry name" value="INTEGRAL MEMBRANE EFFLUX PROTEIN-RELATED"/>
    <property type="match status" value="1"/>
</dbReference>
<evidence type="ECO:0000256" key="2">
    <source>
        <dbReference type="ARBA" id="ARBA00022475"/>
    </source>
</evidence>
<dbReference type="EMBL" id="BMDG01000012">
    <property type="protein sequence ID" value="GGI10645.1"/>
    <property type="molecule type" value="Genomic_DNA"/>
</dbReference>
<sequence>MSATSGAESATSSAPQPVLLREPPRFARDRAVHAWIGVKALSDAGDALWTIALAWTAVQVASPAVAGFVVAAGTVPRAAVLLFGGVLADRANARHVMLLFNLLRVGVLVATALWALSSAPSVGLLAVAAVAFGVCDAFYEPSAATIARQLVRTEDLPSYSAVSQTASRLATMAGAAAGGFLVAHTGLAGSASVNAVTFTLVVAFVVVWLRPRFGLPRAEPESPWRGIRRGFGHLRGAPATRTLVLALSGLNLAVGPAVGIGIALRAHDEGWGAPAVGILEACIGLGAALGALSVARWRPRHEARAGFRALVVQGAAICALGVGPLPLGGAACLLIGLTAGYASALLGATFAGTVDPSYLGRMASITRLGDDVLMPLAMAAFGALASVTALWVPFVLYGSAMVLLMTVPLRNPLFRELSLRT</sequence>
<keyword evidence="8" id="KW-1185">Reference proteome</keyword>
<name>A0ABQ2BAR0_9MICO</name>
<comment type="subcellular location">
    <subcellularLocation>
        <location evidence="1">Cell membrane</location>
        <topology evidence="1">Multi-pass membrane protein</topology>
    </subcellularLocation>
</comment>
<evidence type="ECO:0000256" key="5">
    <source>
        <dbReference type="ARBA" id="ARBA00023136"/>
    </source>
</evidence>
<feature type="transmembrane region" description="Helical" evidence="6">
    <location>
        <begin position="276"/>
        <end position="295"/>
    </location>
</feature>
<feature type="transmembrane region" description="Helical" evidence="6">
    <location>
        <begin position="243"/>
        <end position="264"/>
    </location>
</feature>
<dbReference type="InterPro" id="IPR036259">
    <property type="entry name" value="MFS_trans_sf"/>
</dbReference>
<proteinExistence type="predicted"/>
<dbReference type="InterPro" id="IPR022324">
    <property type="entry name" value="Bacilysin_exporter_BacE_put"/>
</dbReference>
<dbReference type="PANTHER" id="PTHR23513:SF17">
    <property type="entry name" value="MEMBRANE PROTEIN"/>
    <property type="match status" value="1"/>
</dbReference>
<gene>
    <name evidence="7" type="ORF">GCM10007368_32260</name>
</gene>
<dbReference type="SUPFAM" id="SSF103473">
    <property type="entry name" value="MFS general substrate transporter"/>
    <property type="match status" value="1"/>
</dbReference>
<evidence type="ECO:0000313" key="8">
    <source>
        <dbReference type="Proteomes" id="UP000632535"/>
    </source>
</evidence>
<keyword evidence="5 6" id="KW-0472">Membrane</keyword>
<evidence type="ECO:0000256" key="3">
    <source>
        <dbReference type="ARBA" id="ARBA00022692"/>
    </source>
</evidence>
<reference evidence="8" key="1">
    <citation type="journal article" date="2019" name="Int. J. Syst. Evol. Microbiol.">
        <title>The Global Catalogue of Microorganisms (GCM) 10K type strain sequencing project: providing services to taxonomists for standard genome sequencing and annotation.</title>
        <authorList>
            <consortium name="The Broad Institute Genomics Platform"/>
            <consortium name="The Broad Institute Genome Sequencing Center for Infectious Disease"/>
            <person name="Wu L."/>
            <person name="Ma J."/>
        </authorList>
    </citation>
    <scope>NUCLEOTIDE SEQUENCE [LARGE SCALE GENOMIC DNA]</scope>
    <source>
        <strain evidence="8">CCM 8653</strain>
    </source>
</reference>
<dbReference type="PRINTS" id="PR01988">
    <property type="entry name" value="EXPORTERBACE"/>
</dbReference>